<gene>
    <name evidence="2" type="ORF">DSTB1V02_LOCUS3687</name>
</gene>
<sequence>MPVLRSQVVIWEIVHDAVVLGYLLSSRFLCLLLQVSPSTRMEDGGTGITPVVSTGVPNHRPFSSLSPDSDRNKQVVVESEGERFLDS</sequence>
<dbReference type="Proteomes" id="UP000677054">
    <property type="component" value="Unassembled WGS sequence"/>
</dbReference>
<proteinExistence type="predicted"/>
<name>A0A7R9A5S0_9CRUS</name>
<protein>
    <submittedName>
        <fullName evidence="2">Uncharacterized protein</fullName>
    </submittedName>
</protein>
<evidence type="ECO:0000313" key="3">
    <source>
        <dbReference type="Proteomes" id="UP000677054"/>
    </source>
</evidence>
<evidence type="ECO:0000256" key="1">
    <source>
        <dbReference type="SAM" id="MobiDB-lite"/>
    </source>
</evidence>
<reference evidence="2" key="1">
    <citation type="submission" date="2020-11" db="EMBL/GenBank/DDBJ databases">
        <authorList>
            <person name="Tran Van P."/>
        </authorList>
    </citation>
    <scope>NUCLEOTIDE SEQUENCE</scope>
</reference>
<feature type="compositionally biased region" description="Polar residues" evidence="1">
    <location>
        <begin position="51"/>
        <end position="67"/>
    </location>
</feature>
<accession>A0A7R9A5S0</accession>
<organism evidence="2">
    <name type="scientific">Darwinula stevensoni</name>
    <dbReference type="NCBI Taxonomy" id="69355"/>
    <lineage>
        <taxon>Eukaryota</taxon>
        <taxon>Metazoa</taxon>
        <taxon>Ecdysozoa</taxon>
        <taxon>Arthropoda</taxon>
        <taxon>Crustacea</taxon>
        <taxon>Oligostraca</taxon>
        <taxon>Ostracoda</taxon>
        <taxon>Podocopa</taxon>
        <taxon>Podocopida</taxon>
        <taxon>Darwinulocopina</taxon>
        <taxon>Darwinuloidea</taxon>
        <taxon>Darwinulidae</taxon>
        <taxon>Darwinula</taxon>
    </lineage>
</organism>
<dbReference type="EMBL" id="CAJPEV010000494">
    <property type="protein sequence ID" value="CAG0885849.1"/>
    <property type="molecule type" value="Genomic_DNA"/>
</dbReference>
<dbReference type="AlphaFoldDB" id="A0A7R9A5S0"/>
<evidence type="ECO:0000313" key="2">
    <source>
        <dbReference type="EMBL" id="CAD7243775.1"/>
    </source>
</evidence>
<dbReference type="EMBL" id="LR900011">
    <property type="protein sequence ID" value="CAD7243775.1"/>
    <property type="molecule type" value="Genomic_DNA"/>
</dbReference>
<feature type="region of interest" description="Disordered" evidence="1">
    <location>
        <begin position="43"/>
        <end position="87"/>
    </location>
</feature>
<keyword evidence="3" id="KW-1185">Reference proteome</keyword>